<protein>
    <recommendedName>
        <fullName evidence="8">Rhodopsin domain-containing protein</fullName>
    </recommendedName>
</protein>
<comment type="subcellular location">
    <subcellularLocation>
        <location evidence="1">Membrane</location>
        <topology evidence="1">Multi-pass membrane protein</topology>
    </subcellularLocation>
</comment>
<dbReference type="HOGENOM" id="CLU_028200_3_7_1"/>
<feature type="transmembrane region" description="Helical" evidence="7">
    <location>
        <begin position="123"/>
        <end position="144"/>
    </location>
</feature>
<name>A0A0C3H0V5_OIDMZ</name>
<evidence type="ECO:0000256" key="7">
    <source>
        <dbReference type="SAM" id="Phobius"/>
    </source>
</evidence>
<reference evidence="9 10" key="1">
    <citation type="submission" date="2014-04" db="EMBL/GenBank/DDBJ databases">
        <authorList>
            <consortium name="DOE Joint Genome Institute"/>
            <person name="Kuo A."/>
            <person name="Martino E."/>
            <person name="Perotto S."/>
            <person name="Kohler A."/>
            <person name="Nagy L.G."/>
            <person name="Floudas D."/>
            <person name="Copeland A."/>
            <person name="Barry K.W."/>
            <person name="Cichocki N."/>
            <person name="Veneault-Fourrey C."/>
            <person name="LaButti K."/>
            <person name="Lindquist E.A."/>
            <person name="Lipzen A."/>
            <person name="Lundell T."/>
            <person name="Morin E."/>
            <person name="Murat C."/>
            <person name="Sun H."/>
            <person name="Tunlid A."/>
            <person name="Henrissat B."/>
            <person name="Grigoriev I.V."/>
            <person name="Hibbett D.S."/>
            <person name="Martin F."/>
            <person name="Nordberg H.P."/>
            <person name="Cantor M.N."/>
            <person name="Hua S.X."/>
        </authorList>
    </citation>
    <scope>NUCLEOTIDE SEQUENCE [LARGE SCALE GENOMIC DNA]</scope>
    <source>
        <strain evidence="9 10">Zn</strain>
    </source>
</reference>
<sequence length="373" mass="40543">MDTVSNVSQAHVVIVPMVVTTIIAVILTLLRLYVRIRMIKLFGWDDFFNVLAMLALLVVMGLVLGAVHFGLGRHIQFVAAEAARGVMLLRICEFVLIVSTVFVKISISLFLKRLFLSSKRWAWFFWAFIAFNTITSLLDAAAIFPQCKPVQFNWDKSIVGGRCWSDESINAIGIAQGSIAAGTDFILSLLPTIFLWNIKIHWKIKVGVCGIMALGFASGGFAIARTALVPSLTATHDPTWDLVPLFTWAILEATFGVIAAAAPSVRPLLGFRVEATSYAKSNSRSHSLPLHNMPSVHASRLSFSGARSKPRDPNELSEEDMNSDGGSGNGDMTTWGDNGGGIMKTTDVHIVRSQPINSGDGKLHSSSVEKLVG</sequence>
<dbReference type="PANTHER" id="PTHR33048">
    <property type="entry name" value="PTH11-LIKE INTEGRAL MEMBRANE PROTEIN (AFU_ORTHOLOGUE AFUA_5G11245)"/>
    <property type="match status" value="1"/>
</dbReference>
<keyword evidence="4 7" id="KW-0472">Membrane</keyword>
<feature type="domain" description="Rhodopsin" evidence="8">
    <location>
        <begin position="30"/>
        <end position="269"/>
    </location>
</feature>
<organism evidence="9 10">
    <name type="scientific">Oidiodendron maius (strain Zn)</name>
    <dbReference type="NCBI Taxonomy" id="913774"/>
    <lineage>
        <taxon>Eukaryota</taxon>
        <taxon>Fungi</taxon>
        <taxon>Dikarya</taxon>
        <taxon>Ascomycota</taxon>
        <taxon>Pezizomycotina</taxon>
        <taxon>Leotiomycetes</taxon>
        <taxon>Leotiomycetes incertae sedis</taxon>
        <taxon>Myxotrichaceae</taxon>
        <taxon>Oidiodendron</taxon>
    </lineage>
</organism>
<keyword evidence="2 7" id="KW-0812">Transmembrane</keyword>
<dbReference type="GO" id="GO:0016020">
    <property type="term" value="C:membrane"/>
    <property type="evidence" value="ECO:0007669"/>
    <property type="project" value="UniProtKB-SubCell"/>
</dbReference>
<accession>A0A0C3H0V5</accession>
<dbReference type="InterPro" id="IPR052337">
    <property type="entry name" value="SAT4-like"/>
</dbReference>
<feature type="transmembrane region" description="Helical" evidence="7">
    <location>
        <begin position="12"/>
        <end position="34"/>
    </location>
</feature>
<evidence type="ECO:0000256" key="2">
    <source>
        <dbReference type="ARBA" id="ARBA00022692"/>
    </source>
</evidence>
<evidence type="ECO:0000256" key="3">
    <source>
        <dbReference type="ARBA" id="ARBA00022989"/>
    </source>
</evidence>
<feature type="transmembrane region" description="Helical" evidence="7">
    <location>
        <begin position="174"/>
        <end position="196"/>
    </location>
</feature>
<evidence type="ECO:0000256" key="1">
    <source>
        <dbReference type="ARBA" id="ARBA00004141"/>
    </source>
</evidence>
<dbReference type="Pfam" id="PF20684">
    <property type="entry name" value="Fung_rhodopsin"/>
    <property type="match status" value="1"/>
</dbReference>
<gene>
    <name evidence="9" type="ORF">OIDMADRAFT_58562</name>
</gene>
<evidence type="ECO:0000256" key="4">
    <source>
        <dbReference type="ARBA" id="ARBA00023136"/>
    </source>
</evidence>
<dbReference type="InParanoid" id="A0A0C3H0V5"/>
<dbReference type="AlphaFoldDB" id="A0A0C3H0V5"/>
<feature type="region of interest" description="Disordered" evidence="6">
    <location>
        <begin position="354"/>
        <end position="373"/>
    </location>
</feature>
<evidence type="ECO:0000313" key="9">
    <source>
        <dbReference type="EMBL" id="KIM97019.1"/>
    </source>
</evidence>
<reference evidence="10" key="2">
    <citation type="submission" date="2015-01" db="EMBL/GenBank/DDBJ databases">
        <title>Evolutionary Origins and Diversification of the Mycorrhizal Mutualists.</title>
        <authorList>
            <consortium name="DOE Joint Genome Institute"/>
            <consortium name="Mycorrhizal Genomics Consortium"/>
            <person name="Kohler A."/>
            <person name="Kuo A."/>
            <person name="Nagy L.G."/>
            <person name="Floudas D."/>
            <person name="Copeland A."/>
            <person name="Barry K.W."/>
            <person name="Cichocki N."/>
            <person name="Veneault-Fourrey C."/>
            <person name="LaButti K."/>
            <person name="Lindquist E.A."/>
            <person name="Lipzen A."/>
            <person name="Lundell T."/>
            <person name="Morin E."/>
            <person name="Murat C."/>
            <person name="Riley R."/>
            <person name="Ohm R."/>
            <person name="Sun H."/>
            <person name="Tunlid A."/>
            <person name="Henrissat B."/>
            <person name="Grigoriev I.V."/>
            <person name="Hibbett D.S."/>
            <person name="Martin F."/>
        </authorList>
    </citation>
    <scope>NUCLEOTIDE SEQUENCE [LARGE SCALE GENOMIC DNA]</scope>
    <source>
        <strain evidence="10">Zn</strain>
    </source>
</reference>
<feature type="region of interest" description="Disordered" evidence="6">
    <location>
        <begin position="301"/>
        <end position="344"/>
    </location>
</feature>
<comment type="similarity">
    <text evidence="5">Belongs to the SAT4 family.</text>
</comment>
<feature type="compositionally biased region" description="Polar residues" evidence="6">
    <location>
        <begin position="364"/>
        <end position="373"/>
    </location>
</feature>
<proteinExistence type="inferred from homology"/>
<feature type="transmembrane region" description="Helical" evidence="7">
    <location>
        <begin position="208"/>
        <end position="230"/>
    </location>
</feature>
<dbReference type="PANTHER" id="PTHR33048:SF129">
    <property type="entry name" value="INTEGRAL MEMBRANE PROTEIN-RELATED"/>
    <property type="match status" value="1"/>
</dbReference>
<feature type="transmembrane region" description="Helical" evidence="7">
    <location>
        <begin position="46"/>
        <end position="67"/>
    </location>
</feature>
<keyword evidence="10" id="KW-1185">Reference proteome</keyword>
<evidence type="ECO:0000313" key="10">
    <source>
        <dbReference type="Proteomes" id="UP000054321"/>
    </source>
</evidence>
<dbReference type="OrthoDB" id="4525788at2759"/>
<evidence type="ECO:0000259" key="8">
    <source>
        <dbReference type="Pfam" id="PF20684"/>
    </source>
</evidence>
<evidence type="ECO:0000256" key="6">
    <source>
        <dbReference type="SAM" id="MobiDB-lite"/>
    </source>
</evidence>
<dbReference type="Proteomes" id="UP000054321">
    <property type="component" value="Unassembled WGS sequence"/>
</dbReference>
<feature type="transmembrane region" description="Helical" evidence="7">
    <location>
        <begin position="242"/>
        <end position="262"/>
    </location>
</feature>
<evidence type="ECO:0000256" key="5">
    <source>
        <dbReference type="ARBA" id="ARBA00038359"/>
    </source>
</evidence>
<dbReference type="InterPro" id="IPR049326">
    <property type="entry name" value="Rhodopsin_dom_fungi"/>
</dbReference>
<dbReference type="STRING" id="913774.A0A0C3H0V5"/>
<keyword evidence="3 7" id="KW-1133">Transmembrane helix</keyword>
<dbReference type="EMBL" id="KN832883">
    <property type="protein sequence ID" value="KIM97019.1"/>
    <property type="molecule type" value="Genomic_DNA"/>
</dbReference>
<feature type="transmembrane region" description="Helical" evidence="7">
    <location>
        <begin position="87"/>
        <end position="111"/>
    </location>
</feature>